<keyword evidence="6" id="KW-0732">Signal</keyword>
<name>A0A2A4J0D4_HELVI</name>
<comment type="subcellular location">
    <subcellularLocation>
        <location evidence="1">Membrane</location>
    </subcellularLocation>
</comment>
<organism evidence="14">
    <name type="scientific">Heliothis virescens</name>
    <name type="common">Tobacco budworm moth</name>
    <dbReference type="NCBI Taxonomy" id="7102"/>
    <lineage>
        <taxon>Eukaryota</taxon>
        <taxon>Metazoa</taxon>
        <taxon>Ecdysozoa</taxon>
        <taxon>Arthropoda</taxon>
        <taxon>Hexapoda</taxon>
        <taxon>Insecta</taxon>
        <taxon>Pterygota</taxon>
        <taxon>Neoptera</taxon>
        <taxon>Endopterygota</taxon>
        <taxon>Lepidoptera</taxon>
        <taxon>Glossata</taxon>
        <taxon>Ditrysia</taxon>
        <taxon>Noctuoidea</taxon>
        <taxon>Noctuidae</taxon>
        <taxon>Heliothinae</taxon>
        <taxon>Heliothis</taxon>
    </lineage>
</organism>
<comment type="catalytic activity">
    <reaction evidence="10">
        <text>1D-myo-inositol 1,2,5,6-tetrakisphosphate + H2O = 1D-myo-inositol 1,2,6-trisphosphate + phosphate</text>
        <dbReference type="Rhea" id="RHEA:77119"/>
        <dbReference type="ChEBI" id="CHEBI:15377"/>
        <dbReference type="ChEBI" id="CHEBI:43474"/>
        <dbReference type="ChEBI" id="CHEBI:195535"/>
        <dbReference type="ChEBI" id="CHEBI:195537"/>
        <dbReference type="EC" id="3.1.3.62"/>
    </reaction>
    <physiologicalReaction direction="left-to-right" evidence="10">
        <dbReference type="Rhea" id="RHEA:77120"/>
    </physiologicalReaction>
</comment>
<dbReference type="GO" id="GO:0016020">
    <property type="term" value="C:membrane"/>
    <property type="evidence" value="ECO:0007669"/>
    <property type="project" value="UniProtKB-SubCell"/>
</dbReference>
<proteinExistence type="inferred from homology"/>
<reference evidence="14" key="1">
    <citation type="submission" date="2017-09" db="EMBL/GenBank/DDBJ databases">
        <title>Contemporary evolution of a Lepidopteran species, Heliothis virescens, in response to modern agricultural practices.</title>
        <authorList>
            <person name="Fritz M.L."/>
            <person name="Deyonke A.M."/>
            <person name="Papanicolaou A."/>
            <person name="Micinski S."/>
            <person name="Westbrook J."/>
            <person name="Gould F."/>
        </authorList>
    </citation>
    <scope>NUCLEOTIDE SEQUENCE [LARGE SCALE GENOMIC DNA]</scope>
    <source>
        <strain evidence="14">HvINT-</strain>
        <tissue evidence="14">Whole body</tissue>
    </source>
</reference>
<accession>A0A2A4J0D4</accession>
<evidence type="ECO:0000256" key="12">
    <source>
        <dbReference type="ARBA" id="ARBA00043691"/>
    </source>
</evidence>
<dbReference type="PANTHER" id="PTHR20963">
    <property type="entry name" value="MULTIPLE INOSITOL POLYPHOSPHATE PHOSPHATASE-RELATED"/>
    <property type="match status" value="1"/>
</dbReference>
<gene>
    <name evidence="14" type="ORF">B5V51_9525</name>
</gene>
<comment type="catalytic activity">
    <reaction evidence="12">
        <text>1D-myo-inositol hexakisphosphate + H2O = 1D-myo-inositol 1,2,4,5,6-pentakisphosphate + phosphate</text>
        <dbReference type="Rhea" id="RHEA:16989"/>
        <dbReference type="ChEBI" id="CHEBI:15377"/>
        <dbReference type="ChEBI" id="CHEBI:43474"/>
        <dbReference type="ChEBI" id="CHEBI:57798"/>
        <dbReference type="ChEBI" id="CHEBI:58130"/>
        <dbReference type="EC" id="3.1.3.62"/>
    </reaction>
    <physiologicalReaction direction="left-to-right" evidence="12">
        <dbReference type="Rhea" id="RHEA:16990"/>
    </physiologicalReaction>
</comment>
<comment type="caution">
    <text evidence="14">The sequence shown here is derived from an EMBL/GenBank/DDBJ whole genome shotgun (WGS) entry which is preliminary data.</text>
</comment>
<dbReference type="SUPFAM" id="SSF53254">
    <property type="entry name" value="Phosphoglycerate mutase-like"/>
    <property type="match status" value="1"/>
</dbReference>
<evidence type="ECO:0000256" key="11">
    <source>
        <dbReference type="ARBA" id="ARBA00043671"/>
    </source>
</evidence>
<evidence type="ECO:0000256" key="7">
    <source>
        <dbReference type="ARBA" id="ARBA00022801"/>
    </source>
</evidence>
<evidence type="ECO:0000256" key="3">
    <source>
        <dbReference type="ARBA" id="ARBA00012976"/>
    </source>
</evidence>
<evidence type="ECO:0000256" key="13">
    <source>
        <dbReference type="ARBA" id="ARBA00043832"/>
    </source>
</evidence>
<evidence type="ECO:0000256" key="1">
    <source>
        <dbReference type="ARBA" id="ARBA00004370"/>
    </source>
</evidence>
<dbReference type="AlphaFoldDB" id="A0A2A4J0D4"/>
<dbReference type="Gene3D" id="3.40.50.1240">
    <property type="entry name" value="Phosphoglycerate mutase-like"/>
    <property type="match status" value="1"/>
</dbReference>
<comment type="catalytic activity">
    <reaction evidence="11">
        <text>1D-myo-inositol 1,2,4,5,6-pentakisphosphate + H2O = 1D-myo-inositol 1,2,5,6-tetrakisphosphate + phosphate</text>
        <dbReference type="Rhea" id="RHEA:77115"/>
        <dbReference type="ChEBI" id="CHEBI:15377"/>
        <dbReference type="ChEBI" id="CHEBI:43474"/>
        <dbReference type="ChEBI" id="CHEBI:57798"/>
        <dbReference type="ChEBI" id="CHEBI:195535"/>
        <dbReference type="EC" id="3.1.3.62"/>
    </reaction>
    <physiologicalReaction direction="left-to-right" evidence="11">
        <dbReference type="Rhea" id="RHEA:77116"/>
    </physiologicalReaction>
</comment>
<evidence type="ECO:0000256" key="6">
    <source>
        <dbReference type="ARBA" id="ARBA00022729"/>
    </source>
</evidence>
<dbReference type="CDD" id="cd07061">
    <property type="entry name" value="HP_HAP_like"/>
    <property type="match status" value="1"/>
</dbReference>
<dbReference type="InterPro" id="IPR000560">
    <property type="entry name" value="His_Pase_clade-2"/>
</dbReference>
<dbReference type="EC" id="3.1.3.80" evidence="3"/>
<dbReference type="InterPro" id="IPR029033">
    <property type="entry name" value="His_PPase_superfam"/>
</dbReference>
<evidence type="ECO:0000256" key="5">
    <source>
        <dbReference type="ARBA" id="ARBA00018097"/>
    </source>
</evidence>
<dbReference type="EMBL" id="NWSH01004343">
    <property type="protein sequence ID" value="PCG65206.1"/>
    <property type="molecule type" value="Genomic_DNA"/>
</dbReference>
<evidence type="ECO:0000313" key="14">
    <source>
        <dbReference type="EMBL" id="PCG65206.1"/>
    </source>
</evidence>
<dbReference type="Pfam" id="PF00328">
    <property type="entry name" value="His_Phos_2"/>
    <property type="match status" value="1"/>
</dbReference>
<dbReference type="PANTHER" id="PTHR20963:SF8">
    <property type="entry name" value="MULTIPLE INOSITOL POLYPHOSPHATE PHOSPHATASE 1"/>
    <property type="match status" value="1"/>
</dbReference>
<sequence length="162" mass="18295">MISNISLRLGFNYDVQKETILRVYQLCRYNKAWDDVKISPWCAAFTREDLKRLEYAEDLETYYKYGYGSALNKDVGCTHVKDMMSFFDNFVGKEEIPQQQPRAMIQLSEAGALLMTLAALGAHQDTAPLTGDNYHSAGVQSSKWTASKMAPFNGNLAAVLYK</sequence>
<dbReference type="STRING" id="7102.A0A2A4J0D4"/>
<dbReference type="GO" id="GO:0052745">
    <property type="term" value="F:inositol phosphate phosphatase activity"/>
    <property type="evidence" value="ECO:0007669"/>
    <property type="project" value="TreeGrafter"/>
</dbReference>
<evidence type="ECO:0000256" key="10">
    <source>
        <dbReference type="ARBA" id="ARBA00043668"/>
    </source>
</evidence>
<comment type="similarity">
    <text evidence="2">Belongs to the histidine acid phosphatase family. MINPP1 subfamily.</text>
</comment>
<protein>
    <recommendedName>
        <fullName evidence="5">Multiple inositol polyphosphate phosphatase 1</fullName>
        <ecNumber evidence="4">3.1.3.62</ecNumber>
        <ecNumber evidence="3">3.1.3.80</ecNumber>
    </recommendedName>
    <alternativeName>
        <fullName evidence="9">2,3-bisphosphoglycerate 3-phosphatase</fullName>
    </alternativeName>
</protein>
<evidence type="ECO:0000256" key="9">
    <source>
        <dbReference type="ARBA" id="ARBA00031642"/>
    </source>
</evidence>
<keyword evidence="8" id="KW-0472">Membrane</keyword>
<keyword evidence="7" id="KW-0378">Hydrolase</keyword>
<evidence type="ECO:0000256" key="4">
    <source>
        <dbReference type="ARBA" id="ARBA00013040"/>
    </source>
</evidence>
<evidence type="ECO:0000256" key="2">
    <source>
        <dbReference type="ARBA" id="ARBA00008422"/>
    </source>
</evidence>
<dbReference type="GO" id="GO:0003993">
    <property type="term" value="F:acid phosphatase activity"/>
    <property type="evidence" value="ECO:0007669"/>
    <property type="project" value="TreeGrafter"/>
</dbReference>
<dbReference type="GO" id="GO:0034417">
    <property type="term" value="F:bisphosphoglycerate 3-phosphatase activity"/>
    <property type="evidence" value="ECO:0007669"/>
    <property type="project" value="UniProtKB-EC"/>
</dbReference>
<dbReference type="EC" id="3.1.3.62" evidence="4"/>
<comment type="catalytic activity">
    <reaction evidence="13">
        <text>(2R)-2,3-bisphosphoglycerate + H2O = (2R)-2-phosphoglycerate + phosphate</text>
        <dbReference type="Rhea" id="RHEA:27381"/>
        <dbReference type="ChEBI" id="CHEBI:15377"/>
        <dbReference type="ChEBI" id="CHEBI:43474"/>
        <dbReference type="ChEBI" id="CHEBI:58248"/>
        <dbReference type="ChEBI" id="CHEBI:58289"/>
        <dbReference type="EC" id="3.1.3.80"/>
    </reaction>
    <physiologicalReaction direction="left-to-right" evidence="13">
        <dbReference type="Rhea" id="RHEA:27382"/>
    </physiologicalReaction>
</comment>
<evidence type="ECO:0000256" key="8">
    <source>
        <dbReference type="ARBA" id="ARBA00023136"/>
    </source>
</evidence>